<dbReference type="InterPro" id="IPR013105">
    <property type="entry name" value="TPR_2"/>
</dbReference>
<keyword evidence="5" id="KW-1185">Reference proteome</keyword>
<dbReference type="AlphaFoldDB" id="T2GDJ2"/>
<accession>T2GDJ2</accession>
<evidence type="ECO:0000256" key="1">
    <source>
        <dbReference type="ARBA" id="ARBA00022737"/>
    </source>
</evidence>
<dbReference type="OrthoDB" id="6706661at2"/>
<dbReference type="STRING" id="1121448.DGI_2909"/>
<protein>
    <submittedName>
        <fullName evidence="4">Uncharacterized protein</fullName>
    </submittedName>
</protein>
<evidence type="ECO:0000256" key="3">
    <source>
        <dbReference type="PROSITE-ProRule" id="PRU00339"/>
    </source>
</evidence>
<dbReference type="RefSeq" id="WP_021761687.1">
    <property type="nucleotide sequence ID" value="NC_022444.1"/>
</dbReference>
<evidence type="ECO:0000313" key="4">
    <source>
        <dbReference type="EMBL" id="AGW14635.1"/>
    </source>
</evidence>
<dbReference type="eggNOG" id="ENOG5031FQP">
    <property type="taxonomic scope" value="Bacteria"/>
</dbReference>
<dbReference type="InterPro" id="IPR019734">
    <property type="entry name" value="TPR_rpt"/>
</dbReference>
<evidence type="ECO:0000313" key="5">
    <source>
        <dbReference type="Proteomes" id="UP000016587"/>
    </source>
</evidence>
<dbReference type="SUPFAM" id="SSF48452">
    <property type="entry name" value="TPR-like"/>
    <property type="match status" value="1"/>
</dbReference>
<dbReference type="PATRIC" id="fig|1121448.10.peg.2872"/>
<evidence type="ECO:0000256" key="2">
    <source>
        <dbReference type="ARBA" id="ARBA00022803"/>
    </source>
</evidence>
<reference evidence="4 5" key="1">
    <citation type="journal article" date="2013" name="J. Bacteriol.">
        <title>Roles of HynAB and Ech, the only two hydrogenases found in the model sulfate reducer Desulfovibrio gigas.</title>
        <authorList>
            <person name="Morais-Silva F.O."/>
            <person name="Santos C.I."/>
            <person name="Rodrigues R."/>
            <person name="Pereira I.A."/>
            <person name="Rodrigues-Pousada C."/>
        </authorList>
    </citation>
    <scope>NUCLEOTIDE SEQUENCE [LARGE SCALE GENOMIC DNA]</scope>
    <source>
        <strain evidence="5">ATCC 19364 / DSM 1382 / NCIMB 9332 / VKM B-1759</strain>
    </source>
</reference>
<dbReference type="KEGG" id="dgg:DGI_2909"/>
<feature type="repeat" description="TPR" evidence="3">
    <location>
        <begin position="248"/>
        <end position="281"/>
    </location>
</feature>
<gene>
    <name evidence="4" type="ORF">DGI_2909</name>
</gene>
<dbReference type="Proteomes" id="UP000016587">
    <property type="component" value="Chromosome"/>
</dbReference>
<dbReference type="InterPro" id="IPR011990">
    <property type="entry name" value="TPR-like_helical_dom_sf"/>
</dbReference>
<dbReference type="Gene3D" id="1.25.40.10">
    <property type="entry name" value="Tetratricopeptide repeat domain"/>
    <property type="match status" value="1"/>
</dbReference>
<name>T2GDJ2_MEGG1</name>
<keyword evidence="1" id="KW-0677">Repeat</keyword>
<dbReference type="Pfam" id="PF07719">
    <property type="entry name" value="TPR_2"/>
    <property type="match status" value="1"/>
</dbReference>
<sequence>MHQPLRLLTIALALLWTVAWSKKDAYPPQEAMQPALRQDPRQEERLQPAFNVEQGGVRYVISPKAEYELYGLVVSSHDTDAWWDFYHQHWGDYLNVKDLCVIWGPNLRPDILQAVSFSNTSFTCEASWRQPVPFSSAHFSNNHLLTDNPAIQHALRRTARGDQIRIVGQLVEYSSGPDFSRGTSLTRTDDGMGACETIFVTELDILAEATPLWRNLYTLGRSGTLLGLILLTVLGVYRLFRPAPLPDPIALHARGVRLAMQGRHKRACALFDEALQLDPTLHQAYADRATCMEVLGQFRRAERDRELAARYAPRE</sequence>
<dbReference type="EMBL" id="CP006585">
    <property type="protein sequence ID" value="AGW14635.1"/>
    <property type="molecule type" value="Genomic_DNA"/>
</dbReference>
<organism evidence="4 5">
    <name type="scientific">Megalodesulfovibrio gigas (strain ATCC 19364 / DSM 1382 / NCIMB 9332 / VKM B-1759)</name>
    <name type="common">Desulfovibrio gigas</name>
    <dbReference type="NCBI Taxonomy" id="1121448"/>
    <lineage>
        <taxon>Bacteria</taxon>
        <taxon>Pseudomonadati</taxon>
        <taxon>Thermodesulfobacteriota</taxon>
        <taxon>Desulfovibrionia</taxon>
        <taxon>Desulfovibrionales</taxon>
        <taxon>Desulfovibrionaceae</taxon>
        <taxon>Megalodesulfovibrio</taxon>
    </lineage>
</organism>
<reference evidence="5" key="2">
    <citation type="submission" date="2013-07" db="EMBL/GenBank/DDBJ databases">
        <authorList>
            <person name="Morais-Silva F.O."/>
            <person name="Rezende A.M."/>
            <person name="Pimentel C."/>
            <person name="Resende D.M."/>
            <person name="Santos C.I."/>
            <person name="Clemente C."/>
            <person name="de Oliveira L.M."/>
            <person name="da Silva S.M."/>
            <person name="Costa D.A."/>
            <person name="Varela-Raposo A."/>
            <person name="Horacio E.C.A."/>
            <person name="Matos M."/>
            <person name="Flores O."/>
            <person name="Ruiz J.C."/>
            <person name="Rodrigues-Pousada C."/>
        </authorList>
    </citation>
    <scope>NUCLEOTIDE SEQUENCE [LARGE SCALE GENOMIC DNA]</scope>
    <source>
        <strain evidence="5">ATCC 19364 / DSM 1382 / NCIMB 9332 / VKM B-1759</strain>
    </source>
</reference>
<keyword evidence="2 3" id="KW-0802">TPR repeat</keyword>
<dbReference type="HOGENOM" id="CLU_882027_0_0_7"/>
<proteinExistence type="predicted"/>
<dbReference type="PROSITE" id="PS50005">
    <property type="entry name" value="TPR"/>
    <property type="match status" value="1"/>
</dbReference>